<dbReference type="PROSITE" id="PS50234">
    <property type="entry name" value="VWFA"/>
    <property type="match status" value="1"/>
</dbReference>
<feature type="domain" description="VWFA" evidence="2">
    <location>
        <begin position="475"/>
        <end position="662"/>
    </location>
</feature>
<dbReference type="Pfam" id="PF13531">
    <property type="entry name" value="SBP_bac_11"/>
    <property type="match status" value="1"/>
</dbReference>
<dbReference type="EMBL" id="BSTX01000006">
    <property type="protein sequence ID" value="GLZ81549.1"/>
    <property type="molecule type" value="Genomic_DNA"/>
</dbReference>
<evidence type="ECO:0000313" key="3">
    <source>
        <dbReference type="EMBL" id="GLZ81549.1"/>
    </source>
</evidence>
<feature type="transmembrane region" description="Helical" evidence="1">
    <location>
        <begin position="55"/>
        <end position="73"/>
    </location>
</feature>
<accession>A0A9W6ST93</accession>
<proteinExistence type="predicted"/>
<dbReference type="Gene3D" id="3.40.50.410">
    <property type="entry name" value="von Willebrand factor, type A domain"/>
    <property type="match status" value="1"/>
</dbReference>
<feature type="transmembrane region" description="Helical" evidence="1">
    <location>
        <begin position="80"/>
        <end position="102"/>
    </location>
</feature>
<keyword evidence="4" id="KW-1185">Reference proteome</keyword>
<dbReference type="SMART" id="SM00327">
    <property type="entry name" value="VWA"/>
    <property type="match status" value="1"/>
</dbReference>
<dbReference type="Proteomes" id="UP001165079">
    <property type="component" value="Unassembled WGS sequence"/>
</dbReference>
<gene>
    <name evidence="3" type="ORF">Afil01_63560</name>
</gene>
<comment type="caution">
    <text evidence="3">The sequence shown here is derived from an EMBL/GenBank/DDBJ whole genome shotgun (WGS) entry which is preliminary data.</text>
</comment>
<dbReference type="RefSeq" id="WP_285667034.1">
    <property type="nucleotide sequence ID" value="NZ_BSTX01000006.1"/>
</dbReference>
<dbReference type="AlphaFoldDB" id="A0A9W6ST93"/>
<evidence type="ECO:0000313" key="4">
    <source>
        <dbReference type="Proteomes" id="UP001165079"/>
    </source>
</evidence>
<keyword evidence="1" id="KW-0472">Membrane</keyword>
<keyword evidence="1" id="KW-0812">Transmembrane</keyword>
<evidence type="ECO:0000259" key="2">
    <source>
        <dbReference type="PROSITE" id="PS50234"/>
    </source>
</evidence>
<name>A0A9W6ST93_9ACTN</name>
<keyword evidence="1" id="KW-1133">Transmembrane helix</keyword>
<dbReference type="Pfam" id="PF00092">
    <property type="entry name" value="VWA"/>
    <property type="match status" value="1"/>
</dbReference>
<dbReference type="InterPro" id="IPR036465">
    <property type="entry name" value="vWFA_dom_sf"/>
</dbReference>
<reference evidence="3" key="1">
    <citation type="submission" date="2023-03" db="EMBL/GenBank/DDBJ databases">
        <title>Actinorhabdospora filicis NBRC 111898.</title>
        <authorList>
            <person name="Ichikawa N."/>
            <person name="Sato H."/>
            <person name="Tonouchi N."/>
        </authorList>
    </citation>
    <scope>NUCLEOTIDE SEQUENCE</scope>
    <source>
        <strain evidence="3">NBRC 111898</strain>
    </source>
</reference>
<feature type="transmembrane region" description="Helical" evidence="1">
    <location>
        <begin position="25"/>
        <end position="43"/>
    </location>
</feature>
<organism evidence="3 4">
    <name type="scientific">Actinorhabdospora filicis</name>
    <dbReference type="NCBI Taxonomy" id="1785913"/>
    <lineage>
        <taxon>Bacteria</taxon>
        <taxon>Bacillati</taxon>
        <taxon>Actinomycetota</taxon>
        <taxon>Actinomycetes</taxon>
        <taxon>Micromonosporales</taxon>
        <taxon>Micromonosporaceae</taxon>
        <taxon>Actinorhabdospora</taxon>
    </lineage>
</organism>
<protein>
    <recommendedName>
        <fullName evidence="2">VWFA domain-containing protein</fullName>
    </recommendedName>
</protein>
<evidence type="ECO:0000256" key="1">
    <source>
        <dbReference type="SAM" id="Phobius"/>
    </source>
</evidence>
<dbReference type="InterPro" id="IPR002035">
    <property type="entry name" value="VWF_A"/>
</dbReference>
<sequence length="671" mass="69700">MRDTPPDEALSTEDREPRRDEKRPWWLVFAGAGAALTAVASVLAQGDPPTPARWIWLGVAALGAIVSAIAIVIRPSRTALRVFALVSGAAFAAVLLVLALIGPVTRAAESTSVAFWGCDEPVEVRVLVPDESAPAFAALAARFAERVDGDGCRPAHLTVYSAAWPRVRKAFAEGWTGTALRDLGPRPDVWIAESLEQYGRVAADAAAHGGRTPLVADPSPFAYTPLVLGVPNPRAESLTAHAGGTALLSRLRAAAGQIGLPMLRPDPALSYTGLRHTEAMYRHETDARVRRDIEQRLGAAADQGGYPLGDEATLLCHRRAAPDDAASAAVYTTEQALVRYNAGRGLGASCPLPGQPRVRLTAFYPAPGDGFEERAESLDYTLTRWTEDGGGYRERRREAVDAFAAWLGGDEGRGALLDEGLRPADGQGGLVTEQYGARGDADYVRGSWQGPPVGPLSPRLDATLTAYLDARRETAVLLAVDVSGSMGVPVDADGRTGLQVATSAVSASLALLGPRDRFGLWTFPGDGDAPYTEVLPVASAPDPGARAAEVAGDLAARSPGGRDSPVYRTVTDGIARLTGAGPDVLPVLVVFTDGADTTRSPGIDAAVDAAASGGVRVFVVAVGEASCLSGPLSTIAADSGGACVDAEYGTVGARLGELFGLLWGGADAPAN</sequence>
<dbReference type="SUPFAM" id="SSF53300">
    <property type="entry name" value="vWA-like"/>
    <property type="match status" value="1"/>
</dbReference>